<accession>A0ABS1I8Z5</accession>
<reference evidence="1 2" key="1">
    <citation type="submission" date="2021-01" db="EMBL/GenBank/DDBJ databases">
        <title>Azospirillum sp. YIM DDC1 draft genome.</title>
        <authorList>
            <person name="Wang Y.-X."/>
        </authorList>
    </citation>
    <scope>NUCLEOTIDE SEQUENCE [LARGE SCALE GENOMIC DNA]</scope>
    <source>
        <strain evidence="1 2">YIM DDC1</strain>
    </source>
</reference>
<dbReference type="RefSeq" id="WP_200487756.1">
    <property type="nucleotide sequence ID" value="NZ_JAEPIV010000055.1"/>
</dbReference>
<dbReference type="InterPro" id="IPR054228">
    <property type="entry name" value="DUF6953"/>
</dbReference>
<organism evidence="1 2">
    <name type="scientific">Azospirillum aestuarii</name>
    <dbReference type="NCBI Taxonomy" id="2802052"/>
    <lineage>
        <taxon>Bacteria</taxon>
        <taxon>Pseudomonadati</taxon>
        <taxon>Pseudomonadota</taxon>
        <taxon>Alphaproteobacteria</taxon>
        <taxon>Rhodospirillales</taxon>
        <taxon>Azospirillaceae</taxon>
        <taxon>Azospirillum</taxon>
    </lineage>
</organism>
<gene>
    <name evidence="1" type="ORF">JJL56_31655</name>
</gene>
<evidence type="ECO:0000313" key="2">
    <source>
        <dbReference type="Proteomes" id="UP000654452"/>
    </source>
</evidence>
<dbReference type="EMBL" id="JAEPIV010000055">
    <property type="protein sequence ID" value="MBK4723409.1"/>
    <property type="molecule type" value="Genomic_DNA"/>
</dbReference>
<dbReference type="Pfam" id="PF22266">
    <property type="entry name" value="DUF6953"/>
    <property type="match status" value="1"/>
</dbReference>
<comment type="caution">
    <text evidence="1">The sequence shown here is derived from an EMBL/GenBank/DDBJ whole genome shotgun (WGS) entry which is preliminary data.</text>
</comment>
<proteinExistence type="predicted"/>
<keyword evidence="2" id="KW-1185">Reference proteome</keyword>
<dbReference type="Proteomes" id="UP000654452">
    <property type="component" value="Unassembled WGS sequence"/>
</dbReference>
<sequence>MMTPDTVAAWMLAQVKREGCLYQDDVVDHLVKAKREDLLTENADGNQVVGKAVLAAFLKLTETTVVWVKPERYWRWRVAEDEPSRTARG</sequence>
<evidence type="ECO:0008006" key="3">
    <source>
        <dbReference type="Google" id="ProtNLM"/>
    </source>
</evidence>
<name>A0ABS1I8Z5_9PROT</name>
<evidence type="ECO:0000313" key="1">
    <source>
        <dbReference type="EMBL" id="MBK4723409.1"/>
    </source>
</evidence>
<protein>
    <recommendedName>
        <fullName evidence="3">RNA helicase</fullName>
    </recommendedName>
</protein>